<dbReference type="InterPro" id="IPR003593">
    <property type="entry name" value="AAA+_ATPase"/>
</dbReference>
<dbReference type="Pfam" id="PF00005">
    <property type="entry name" value="ABC_tran"/>
    <property type="match status" value="1"/>
</dbReference>
<evidence type="ECO:0000259" key="4">
    <source>
        <dbReference type="PROSITE" id="PS50893"/>
    </source>
</evidence>
<evidence type="ECO:0000256" key="2">
    <source>
        <dbReference type="ARBA" id="ARBA00022741"/>
    </source>
</evidence>
<dbReference type="RefSeq" id="WP_188418803.1">
    <property type="nucleotide sequence ID" value="NZ_BMDO01000016.1"/>
</dbReference>
<dbReference type="PROSITE" id="PS00211">
    <property type="entry name" value="ABC_TRANSPORTER_1"/>
    <property type="match status" value="1"/>
</dbReference>
<dbReference type="Proteomes" id="UP000662074">
    <property type="component" value="Unassembled WGS sequence"/>
</dbReference>
<dbReference type="PANTHER" id="PTHR42781">
    <property type="entry name" value="SPERMIDINE/PUTRESCINE IMPORT ATP-BINDING PROTEIN POTA"/>
    <property type="match status" value="1"/>
</dbReference>
<keyword evidence="3 5" id="KW-0067">ATP-binding</keyword>
<dbReference type="InterPro" id="IPR003439">
    <property type="entry name" value="ABC_transporter-like_ATP-bd"/>
</dbReference>
<keyword evidence="1" id="KW-0813">Transport</keyword>
<dbReference type="GO" id="GO:0005524">
    <property type="term" value="F:ATP binding"/>
    <property type="evidence" value="ECO:0007669"/>
    <property type="project" value="UniProtKB-KW"/>
</dbReference>
<protein>
    <submittedName>
        <fullName evidence="5">Amino acid ABC transporter ATP-binding protein</fullName>
    </submittedName>
</protein>
<keyword evidence="6" id="KW-1185">Reference proteome</keyword>
<evidence type="ECO:0000313" key="6">
    <source>
        <dbReference type="Proteomes" id="UP000662074"/>
    </source>
</evidence>
<evidence type="ECO:0000313" key="5">
    <source>
        <dbReference type="EMBL" id="GGI52692.1"/>
    </source>
</evidence>
<dbReference type="InterPro" id="IPR017871">
    <property type="entry name" value="ABC_transporter-like_CS"/>
</dbReference>
<dbReference type="InterPro" id="IPR027417">
    <property type="entry name" value="P-loop_NTPase"/>
</dbReference>
<evidence type="ECO:0000256" key="1">
    <source>
        <dbReference type="ARBA" id="ARBA00022448"/>
    </source>
</evidence>
<dbReference type="SUPFAM" id="SSF52540">
    <property type="entry name" value="P-loop containing nucleoside triphosphate hydrolases"/>
    <property type="match status" value="1"/>
</dbReference>
<dbReference type="PROSITE" id="PS50893">
    <property type="entry name" value="ABC_TRANSPORTER_2"/>
    <property type="match status" value="1"/>
</dbReference>
<dbReference type="InterPro" id="IPR050093">
    <property type="entry name" value="ABC_SmlMolc_Importer"/>
</dbReference>
<reference evidence="5" key="2">
    <citation type="submission" date="2020-09" db="EMBL/GenBank/DDBJ databases">
        <authorList>
            <person name="Sun Q."/>
            <person name="Sedlacek I."/>
        </authorList>
    </citation>
    <scope>NUCLEOTIDE SEQUENCE</scope>
    <source>
        <strain evidence="5">CCM 8711</strain>
    </source>
</reference>
<dbReference type="EMBL" id="BMDO01000016">
    <property type="protein sequence ID" value="GGI52692.1"/>
    <property type="molecule type" value="Genomic_DNA"/>
</dbReference>
<proteinExistence type="predicted"/>
<reference evidence="5" key="1">
    <citation type="journal article" date="2014" name="Int. J. Syst. Evol. Microbiol.">
        <title>Complete genome sequence of Corynebacterium casei LMG S-19264T (=DSM 44701T), isolated from a smear-ripened cheese.</title>
        <authorList>
            <consortium name="US DOE Joint Genome Institute (JGI-PGF)"/>
            <person name="Walter F."/>
            <person name="Albersmeier A."/>
            <person name="Kalinowski J."/>
            <person name="Ruckert C."/>
        </authorList>
    </citation>
    <scope>NUCLEOTIDE SEQUENCE</scope>
    <source>
        <strain evidence="5">CCM 8711</strain>
    </source>
</reference>
<gene>
    <name evidence="5" type="ORF">GCM10011425_39040</name>
</gene>
<comment type="caution">
    <text evidence="5">The sequence shown here is derived from an EMBL/GenBank/DDBJ whole genome shotgun (WGS) entry which is preliminary data.</text>
</comment>
<dbReference type="Gene3D" id="3.40.50.300">
    <property type="entry name" value="P-loop containing nucleotide triphosphate hydrolases"/>
    <property type="match status" value="1"/>
</dbReference>
<organism evidence="5 6">
    <name type="scientific">Mucilaginibacter galii</name>
    <dbReference type="NCBI Taxonomy" id="2005073"/>
    <lineage>
        <taxon>Bacteria</taxon>
        <taxon>Pseudomonadati</taxon>
        <taxon>Bacteroidota</taxon>
        <taxon>Sphingobacteriia</taxon>
        <taxon>Sphingobacteriales</taxon>
        <taxon>Sphingobacteriaceae</taxon>
        <taxon>Mucilaginibacter</taxon>
    </lineage>
</organism>
<keyword evidence="2" id="KW-0547">Nucleotide-binding</keyword>
<dbReference type="GO" id="GO:0016887">
    <property type="term" value="F:ATP hydrolysis activity"/>
    <property type="evidence" value="ECO:0007669"/>
    <property type="project" value="InterPro"/>
</dbReference>
<feature type="domain" description="ABC transporter" evidence="4">
    <location>
        <begin position="3"/>
        <end position="236"/>
    </location>
</feature>
<dbReference type="PANTHER" id="PTHR42781:SF9">
    <property type="entry name" value="AMINO ACID ABC TRANSPORTER, ATP-BINDING PROTEIN-RELATED"/>
    <property type="match status" value="1"/>
</dbReference>
<accession>A0A917JDR7</accession>
<evidence type="ECO:0000256" key="3">
    <source>
        <dbReference type="ARBA" id="ARBA00022840"/>
    </source>
</evidence>
<sequence length="242" mass="27440">MIIRINNISKAYGTINVLSNISLEISQGRFYTLLGPNGSGKSTLLRCIAKVDSIDTGSIKFNLSDGPKSEVNRHSESLWPDVTIVFQHFVLFPHLNIKQNILLPLKSRYRENYSEIFEKTISDFQFEHLLQKMPWEISVGQRQLVAIARAISLRPRVLLLDEISSALDNLNAKKIALLLKDAVLNGTTIIMVTHSINFAKYCADEYFVITDGSIVEKNLIQQIDNPKSEFLKKSITENKYLI</sequence>
<dbReference type="AlphaFoldDB" id="A0A917JDR7"/>
<name>A0A917JDR7_9SPHI</name>
<dbReference type="SMART" id="SM00382">
    <property type="entry name" value="AAA"/>
    <property type="match status" value="1"/>
</dbReference>